<dbReference type="KEGG" id="tsig:D6T69_13950"/>
<name>A0A3S8R9U5_9FLAO</name>
<gene>
    <name evidence="3" type="ORF">D6T69_13950</name>
</gene>
<keyword evidence="1" id="KW-0694">RNA-binding</keyword>
<dbReference type="GO" id="GO:0003723">
    <property type="term" value="F:RNA binding"/>
    <property type="evidence" value="ECO:0007669"/>
    <property type="project" value="UniProtKB-KW"/>
</dbReference>
<keyword evidence="4" id="KW-1185">Reference proteome</keyword>
<proteinExistence type="predicted"/>
<feature type="signal peptide" evidence="2">
    <location>
        <begin position="1"/>
        <end position="21"/>
    </location>
</feature>
<accession>A0A3S8R9U5</accession>
<dbReference type="AlphaFoldDB" id="A0A3S8R9U5"/>
<evidence type="ECO:0000256" key="1">
    <source>
        <dbReference type="PROSITE-ProRule" id="PRU00182"/>
    </source>
</evidence>
<protein>
    <recommendedName>
        <fullName evidence="5">DKNYY family protein</fullName>
    </recommendedName>
</protein>
<dbReference type="Proteomes" id="UP000274593">
    <property type="component" value="Chromosome"/>
</dbReference>
<evidence type="ECO:0008006" key="5">
    <source>
        <dbReference type="Google" id="ProtNLM"/>
    </source>
</evidence>
<evidence type="ECO:0000256" key="2">
    <source>
        <dbReference type="SAM" id="SignalP"/>
    </source>
</evidence>
<organism evidence="3 4">
    <name type="scientific">Tenacibaculum singaporense</name>
    <dbReference type="NCBI Taxonomy" id="2358479"/>
    <lineage>
        <taxon>Bacteria</taxon>
        <taxon>Pseudomonadati</taxon>
        <taxon>Bacteroidota</taxon>
        <taxon>Flavobacteriia</taxon>
        <taxon>Flavobacteriales</taxon>
        <taxon>Flavobacteriaceae</taxon>
        <taxon>Tenacibaculum</taxon>
    </lineage>
</organism>
<sequence length="231" mass="27333">MKKVIAILVLIISQFSLFSQTKNWNTSAGTNPRNLNFKNGVFNNNMEYFAMAKVSDKNSTDYYKNATGQYYLSKDWKKCRVVTKDNKDYVFNTCNYNIYDKRFEYIIDNTTFFLKKDQVSSVFINKMKFVPSILNHENNYYRLIYKFSNTFKLIELYNLKKKSIPSSSSLGLYVNKVEKKSKKFILKDGELIELPKSKKKILKLLNKKYDKKKHKNLKTDKEEDLINLIKS</sequence>
<evidence type="ECO:0000313" key="4">
    <source>
        <dbReference type="Proteomes" id="UP000274593"/>
    </source>
</evidence>
<dbReference type="EMBL" id="CP032548">
    <property type="protein sequence ID" value="AZJ36571.1"/>
    <property type="molecule type" value="Genomic_DNA"/>
</dbReference>
<reference evidence="3 4" key="1">
    <citation type="submission" date="2018-09" db="EMBL/GenBank/DDBJ databases">
        <title>Insights into the microbiota of Asian seabass (Lates calcarifer) with tenacibaculosis symptoms and description of sp. nov. Tenacibaculum singaporense.</title>
        <authorList>
            <person name="Miyake S."/>
            <person name="Soh M."/>
            <person name="Azman M.N."/>
            <person name="Ngoh S.Y."/>
            <person name="Orban L."/>
        </authorList>
    </citation>
    <scope>NUCLEOTIDE SEQUENCE [LARGE SCALE GENOMIC DNA]</scope>
    <source>
        <strain evidence="3 4">DSM 106434</strain>
    </source>
</reference>
<feature type="chain" id="PRO_5019384734" description="DKNYY family protein" evidence="2">
    <location>
        <begin position="22"/>
        <end position="231"/>
    </location>
</feature>
<keyword evidence="2" id="KW-0732">Signal</keyword>
<dbReference type="RefSeq" id="WP_125068422.1">
    <property type="nucleotide sequence ID" value="NZ_CP032548.1"/>
</dbReference>
<dbReference type="PROSITE" id="PS50889">
    <property type="entry name" value="S4"/>
    <property type="match status" value="1"/>
</dbReference>
<evidence type="ECO:0000313" key="3">
    <source>
        <dbReference type="EMBL" id="AZJ36571.1"/>
    </source>
</evidence>